<dbReference type="SUPFAM" id="SSF52540">
    <property type="entry name" value="P-loop containing nucleoside triphosphate hydrolases"/>
    <property type="match status" value="1"/>
</dbReference>
<dbReference type="Pfam" id="PF17835">
    <property type="entry name" value="NOG1_N"/>
    <property type="match status" value="1"/>
</dbReference>
<reference evidence="4 5" key="1">
    <citation type="submission" date="2023-05" db="EMBL/GenBank/DDBJ databases">
        <title>A 100% complete, gapless, phased diploid assembly of the Scenedesmus obliquus UTEX 3031 genome.</title>
        <authorList>
            <person name="Biondi T.C."/>
            <person name="Hanschen E.R."/>
            <person name="Kwon T."/>
            <person name="Eng W."/>
            <person name="Kruse C.P.S."/>
            <person name="Koehler S.I."/>
            <person name="Kunde Y."/>
            <person name="Gleasner C.D."/>
            <person name="You Mak K.T."/>
            <person name="Polle J."/>
            <person name="Hovde B.T."/>
            <person name="Starkenburg S.R."/>
        </authorList>
    </citation>
    <scope>NUCLEOTIDE SEQUENCE [LARGE SCALE GENOMIC DNA]</scope>
    <source>
        <strain evidence="4 5">DOE0152z</strain>
    </source>
</reference>
<feature type="domain" description="NOG1 N-terminal helical" evidence="3">
    <location>
        <begin position="100"/>
        <end position="257"/>
    </location>
</feature>
<evidence type="ECO:0000256" key="1">
    <source>
        <dbReference type="SAM" id="MobiDB-lite"/>
    </source>
</evidence>
<dbReference type="Proteomes" id="UP001244341">
    <property type="component" value="Chromosome 6b"/>
</dbReference>
<accession>A0ABY8U1D7</accession>
<feature type="compositionally biased region" description="Low complexity" evidence="1">
    <location>
        <begin position="530"/>
        <end position="581"/>
    </location>
</feature>
<feature type="compositionally biased region" description="Polar residues" evidence="1">
    <location>
        <begin position="505"/>
        <end position="527"/>
    </location>
</feature>
<name>A0ABY8U1D7_TETOB</name>
<dbReference type="EMBL" id="CP126213">
    <property type="protein sequence ID" value="WIA15057.1"/>
    <property type="molecule type" value="Genomic_DNA"/>
</dbReference>
<gene>
    <name evidence="4" type="ORF">OEZ85_001756</name>
</gene>
<evidence type="ECO:0000313" key="5">
    <source>
        <dbReference type="Proteomes" id="UP001244341"/>
    </source>
</evidence>
<dbReference type="Pfam" id="PF01926">
    <property type="entry name" value="MMR_HSR1"/>
    <property type="match status" value="1"/>
</dbReference>
<feature type="region of interest" description="Disordered" evidence="1">
    <location>
        <begin position="1"/>
        <end position="33"/>
    </location>
</feature>
<feature type="compositionally biased region" description="Low complexity" evidence="1">
    <location>
        <begin position="7"/>
        <end position="19"/>
    </location>
</feature>
<dbReference type="PRINTS" id="PR00326">
    <property type="entry name" value="GTP1OBG"/>
</dbReference>
<feature type="region of interest" description="Disordered" evidence="1">
    <location>
        <begin position="460"/>
        <end position="586"/>
    </location>
</feature>
<evidence type="ECO:0008006" key="6">
    <source>
        <dbReference type="Google" id="ProtNLM"/>
    </source>
</evidence>
<keyword evidence="5" id="KW-1185">Reference proteome</keyword>
<sequence length="981" mass="101748">MSRGWRLLSSGSSSGSLSLAARPLHSSSKAPYKTHRRQLNGVERAAAIGLAALQAQQQGTTPLAAGAAAGPDSSSLSLGPPPAVAQLQLQRPKKKVGALQKVPVISPPDELAASALKRALKVQPAAGLKNEAEKERSRAAKQLDTHMKELSVPLSRYLKAFPPLSALHPFEAALLDLTVGAATYASVLGKADALRKSLQEVGKGFANRASNAANKRAAAAVAEEGSEALAAVFAKGAKAVEDLKKVSRVLRSLPYVDPSLPTLALVGAPNVGKSSLVRVLSSGVPEVCNYPFTTRSIKMGHFYVDAQRHQITDTPGLLHRPDEYRNKMELLTLAALQHLPSSVVFVADLTEECGTTIVAEDTPYDGIRGLQTLPSTDNGQLLGACFNELLKSYGTGDKMLYDIRVNKTIAPIDVRLDGQFAEQVAAQMTTTQVDEFCAAATDPAMATAVRTMNEARGAAATKARIQWQQEQTSKASPESAVADATAARMRRAGFDDSAMPAGKTVPTQAASKPTNATSGSKDLSQQPHLPAAAPATPAAHTTASNPAATSPPAGSTAAPTGSKTQTAAATSATPKPAATQAEPAAMSTPFVTDATSGLWKPAVADYGSVTGGYAVLMAPLTAARLYANNNGDSRSDTPAVAVAVTTCAALELTNFVVSVVCGLTGTTGVWAGGSFIASGGVWSAPAEIACLLAQSATEAAFKLCNDVVTGTDFVDGNIDAAEVQAAYENGRKALDNHLILWNKANSDTGAIQTGITTSTTTLSTAVSTATTTITTAVSTATTTLQGDISTATTTLQGDISTATTTLQGDISTATTTLQNDITQATNTITRTIDAATTRLVNKIDVSTNNILAQVRSTEAALSRQLAAAQAAIIADTHATVAAAVATLTALNKELTLVLSSQVCDLKTDVALVQRESDYLRRLLLTPETKRPGFNCPLLTASTTPKNKCDVRCPMVKPNACTAVNTTFVVPARQVQPLGFCQ</sequence>
<feature type="compositionally biased region" description="Polar residues" evidence="1">
    <location>
        <begin position="466"/>
        <end position="476"/>
    </location>
</feature>
<evidence type="ECO:0000259" key="3">
    <source>
        <dbReference type="Pfam" id="PF17835"/>
    </source>
</evidence>
<protein>
    <recommendedName>
        <fullName evidence="6">OBG-type G domain-containing protein</fullName>
    </recommendedName>
</protein>
<dbReference type="InterPro" id="IPR006073">
    <property type="entry name" value="GTP-bd"/>
</dbReference>
<dbReference type="PANTHER" id="PTHR45759">
    <property type="entry name" value="NUCLEOLAR GTP-BINDING PROTEIN 1"/>
    <property type="match status" value="1"/>
</dbReference>
<feature type="domain" description="G" evidence="2">
    <location>
        <begin position="263"/>
        <end position="350"/>
    </location>
</feature>
<evidence type="ECO:0000313" key="4">
    <source>
        <dbReference type="EMBL" id="WIA15057.1"/>
    </source>
</evidence>
<evidence type="ECO:0000259" key="2">
    <source>
        <dbReference type="Pfam" id="PF01926"/>
    </source>
</evidence>
<organism evidence="4 5">
    <name type="scientific">Tetradesmus obliquus</name>
    <name type="common">Green alga</name>
    <name type="synonym">Acutodesmus obliquus</name>
    <dbReference type="NCBI Taxonomy" id="3088"/>
    <lineage>
        <taxon>Eukaryota</taxon>
        <taxon>Viridiplantae</taxon>
        <taxon>Chlorophyta</taxon>
        <taxon>core chlorophytes</taxon>
        <taxon>Chlorophyceae</taxon>
        <taxon>CS clade</taxon>
        <taxon>Sphaeropleales</taxon>
        <taxon>Scenedesmaceae</taxon>
        <taxon>Tetradesmus</taxon>
    </lineage>
</organism>
<dbReference type="Gene3D" id="1.20.120.1190">
    <property type="match status" value="1"/>
</dbReference>
<proteinExistence type="predicted"/>
<dbReference type="InterPro" id="IPR027417">
    <property type="entry name" value="P-loop_NTPase"/>
</dbReference>
<dbReference type="Gene3D" id="3.40.50.300">
    <property type="entry name" value="P-loop containing nucleotide triphosphate hydrolases"/>
    <property type="match status" value="1"/>
</dbReference>
<dbReference type="InterPro" id="IPR041623">
    <property type="entry name" value="NOG1_N"/>
</dbReference>
<dbReference type="Gene3D" id="1.20.120.20">
    <property type="entry name" value="Apolipoprotein"/>
    <property type="match status" value="1"/>
</dbReference>